<feature type="site" description="Involved in the stabilization of negative charge on the oxyanion by the formation of the oxyanion hole" evidence="6">
    <location>
        <position position="115"/>
    </location>
</feature>
<dbReference type="Proteomes" id="UP001597104">
    <property type="component" value="Unassembled WGS sequence"/>
</dbReference>
<keyword evidence="6" id="KW-0511">Multifunctional enzyme</keyword>
<evidence type="ECO:0000313" key="8">
    <source>
        <dbReference type="Proteomes" id="UP001597104"/>
    </source>
</evidence>
<keyword evidence="4 6" id="KW-0068">Autocatalytic cleavage</keyword>
<feature type="chain" id="PRO_5044937848" description="Arginine biosynthesis bifunctional protein ArgJ beta chain" evidence="6">
    <location>
        <begin position="185"/>
        <end position="398"/>
    </location>
</feature>
<dbReference type="HAMAP" id="MF_01106">
    <property type="entry name" value="ArgJ"/>
    <property type="match status" value="1"/>
</dbReference>
<reference evidence="8" key="1">
    <citation type="journal article" date="2019" name="Int. J. Syst. Evol. Microbiol.">
        <title>The Global Catalogue of Microorganisms (GCM) 10K type strain sequencing project: providing services to taxonomists for standard genome sequencing and annotation.</title>
        <authorList>
            <consortium name="The Broad Institute Genomics Platform"/>
            <consortium name="The Broad Institute Genome Sequencing Center for Infectious Disease"/>
            <person name="Wu L."/>
            <person name="Ma J."/>
        </authorList>
    </citation>
    <scope>NUCLEOTIDE SEQUENCE [LARGE SCALE GENOMIC DNA]</scope>
    <source>
        <strain evidence="8">CCM 8925</strain>
    </source>
</reference>
<comment type="pathway">
    <text evidence="6">Amino-acid biosynthesis; L-arginine biosynthesis; N(2)-acetyl-L-ornithine from L-glutamate: step 1/4.</text>
</comment>
<evidence type="ECO:0000256" key="5">
    <source>
        <dbReference type="ARBA" id="ARBA00023315"/>
    </source>
</evidence>
<gene>
    <name evidence="6 7" type="primary">argJ</name>
    <name evidence="7" type="ORF">ACFQZ7_00885</name>
</gene>
<comment type="catalytic activity">
    <reaction evidence="6">
        <text>L-glutamate + acetyl-CoA = N-acetyl-L-glutamate + CoA + H(+)</text>
        <dbReference type="Rhea" id="RHEA:24292"/>
        <dbReference type="ChEBI" id="CHEBI:15378"/>
        <dbReference type="ChEBI" id="CHEBI:29985"/>
        <dbReference type="ChEBI" id="CHEBI:44337"/>
        <dbReference type="ChEBI" id="CHEBI:57287"/>
        <dbReference type="ChEBI" id="CHEBI:57288"/>
        <dbReference type="EC" id="2.3.1.1"/>
    </reaction>
</comment>
<dbReference type="SUPFAM" id="SSF56266">
    <property type="entry name" value="DmpA/ArgJ-like"/>
    <property type="match status" value="1"/>
</dbReference>
<keyword evidence="3 6" id="KW-0808">Transferase</keyword>
<evidence type="ECO:0000256" key="1">
    <source>
        <dbReference type="ARBA" id="ARBA00006774"/>
    </source>
</evidence>
<dbReference type="Gene3D" id="3.60.70.12">
    <property type="entry name" value="L-amino peptidase D-ALA esterase/amidase"/>
    <property type="match status" value="1"/>
</dbReference>
<dbReference type="CDD" id="cd02152">
    <property type="entry name" value="OAT"/>
    <property type="match status" value="1"/>
</dbReference>
<dbReference type="NCBIfam" id="NF003802">
    <property type="entry name" value="PRK05388.1"/>
    <property type="match status" value="1"/>
</dbReference>
<feature type="binding site" evidence="6">
    <location>
        <position position="398"/>
    </location>
    <ligand>
        <name>substrate</name>
    </ligand>
</feature>
<feature type="site" description="Involved in the stabilization of negative charge on the oxyanion by the formation of the oxyanion hole" evidence="6">
    <location>
        <position position="116"/>
    </location>
</feature>
<comment type="function">
    <text evidence="6">Catalyzes two activities which are involved in the cyclic version of arginine biosynthesis: the synthesis of N-acetylglutamate from glutamate and acetyl-CoA as the acetyl donor, and of ornithine by transacetylation between N(2)-acetylornithine and glutamate.</text>
</comment>
<evidence type="ECO:0000256" key="4">
    <source>
        <dbReference type="ARBA" id="ARBA00022813"/>
    </source>
</evidence>
<comment type="caution">
    <text evidence="7">The sequence shown here is derived from an EMBL/GenBank/DDBJ whole genome shotgun (WGS) entry which is preliminary data.</text>
</comment>
<dbReference type="Gene3D" id="3.30.2330.10">
    <property type="entry name" value="arginine biosynthesis bifunctional protein suprefamily"/>
    <property type="match status" value="1"/>
</dbReference>
<dbReference type="GO" id="GO:0004358">
    <property type="term" value="F:L-glutamate N-acetyltransferase activity, acting on acetyl-L-ornithine as donor"/>
    <property type="evidence" value="ECO:0007669"/>
    <property type="project" value="UniProtKB-EC"/>
</dbReference>
<dbReference type="Pfam" id="PF01960">
    <property type="entry name" value="ArgJ"/>
    <property type="match status" value="1"/>
</dbReference>
<dbReference type="InterPro" id="IPR042195">
    <property type="entry name" value="ArgJ_beta_C"/>
</dbReference>
<sequence>MQANYTEIPFTWPQGFKADGVHAGLRQEKLDMGWLYSETPAAAAGVYTTNQFQAAPTKLTKQTINQQHQLQAIVLNSANANSCTGAQGEKDAQQMQQLAATKLGLSTALVGVASTGIIGELLPMKVIANGIAQLQLTDNHKVTTAVLTTDTHAKTVAVTCELAGKKITISGFCKGSGMIHPNMATMLGFVTTDAAIDGYLLQALLSQATDTTFNQITVDGDTSTNDMVTVLANGAAGNQPLTAGSADYATFTAAFTYVLGELAKKIAADGEGATKLVAVNVAGAWSDFEGQQVAKAIVGSNLVKAAIYGEDPNWGRIMVAIGQTNAHLDLSAVDVTLNDLPLIQASQAGSTEVTTLTKALAAKVITLNVELHNGTGHGQAWGCDLTYDYVKINATYHS</sequence>
<evidence type="ECO:0000313" key="7">
    <source>
        <dbReference type="EMBL" id="MFD0896297.1"/>
    </source>
</evidence>
<keyword evidence="6" id="KW-0028">Amino-acid biosynthesis</keyword>
<dbReference type="PANTHER" id="PTHR23100:SF0">
    <property type="entry name" value="ARGININE BIOSYNTHESIS BIFUNCTIONAL PROTEIN ARGJ, MITOCHONDRIAL"/>
    <property type="match status" value="1"/>
</dbReference>
<feature type="site" description="Cleavage; by autolysis" evidence="6">
    <location>
        <begin position="184"/>
        <end position="185"/>
    </location>
</feature>
<proteinExistence type="inferred from homology"/>
<evidence type="ECO:0000256" key="2">
    <source>
        <dbReference type="ARBA" id="ARBA00011475"/>
    </source>
</evidence>
<keyword evidence="6" id="KW-0055">Arginine biosynthesis</keyword>
<dbReference type="Gene3D" id="3.10.20.340">
    <property type="entry name" value="ArgJ beta chain, C-terminal domain"/>
    <property type="match status" value="1"/>
</dbReference>
<comment type="subunit">
    <text evidence="2 6">Heterotetramer of two alpha and two beta chains.</text>
</comment>
<dbReference type="EC" id="2.3.1.1" evidence="6"/>
<dbReference type="InterPro" id="IPR016117">
    <property type="entry name" value="ArgJ-like_dom_sf"/>
</dbReference>
<feature type="binding site" evidence="6">
    <location>
        <position position="174"/>
    </location>
    <ligand>
        <name>substrate</name>
    </ligand>
</feature>
<keyword evidence="6" id="KW-0963">Cytoplasm</keyword>
<dbReference type="RefSeq" id="WP_137638584.1">
    <property type="nucleotide sequence ID" value="NZ_BJDN01000030.1"/>
</dbReference>
<keyword evidence="5 6" id="KW-0012">Acyltransferase</keyword>
<dbReference type="EC" id="2.3.1.35" evidence="6"/>
<feature type="binding site" evidence="6">
    <location>
        <position position="185"/>
    </location>
    <ligand>
        <name>substrate</name>
    </ligand>
</feature>
<protein>
    <recommendedName>
        <fullName evidence="6">Arginine biosynthesis bifunctional protein ArgJ</fullName>
    </recommendedName>
    <domain>
        <recommendedName>
            <fullName evidence="6">Glutamate N-acetyltransferase</fullName>
            <ecNumber evidence="6">2.3.1.35</ecNumber>
        </recommendedName>
        <alternativeName>
            <fullName evidence="6">Ornithine acetyltransferase</fullName>
            <shortName evidence="6">OATase</shortName>
        </alternativeName>
        <alternativeName>
            <fullName evidence="6">Ornithine transacetylase</fullName>
        </alternativeName>
    </domain>
    <domain>
        <recommendedName>
            <fullName evidence="6">Amino-acid acetyltransferase</fullName>
            <ecNumber evidence="6">2.3.1.1</ecNumber>
        </recommendedName>
        <alternativeName>
            <fullName evidence="6">N-acetylglutamate synthase</fullName>
            <shortName evidence="6">AGSase</shortName>
        </alternativeName>
    </domain>
    <component>
        <recommendedName>
            <fullName evidence="6">Arginine biosynthesis bifunctional protein ArgJ alpha chain</fullName>
        </recommendedName>
    </component>
    <component>
        <recommendedName>
            <fullName evidence="6">Arginine biosynthesis bifunctional protein ArgJ beta chain</fullName>
        </recommendedName>
    </component>
</protein>
<feature type="active site" description="Nucleophile" evidence="6">
    <location>
        <position position="185"/>
    </location>
</feature>
<accession>A0ABW3EAE3</accession>
<keyword evidence="8" id="KW-1185">Reference proteome</keyword>
<comment type="pathway">
    <text evidence="6">Amino-acid biosynthesis; L-arginine biosynthesis; L-ornithine and N-acetyl-L-glutamate from L-glutamate and N(2)-acetyl-L-ornithine (cyclic): step 1/1.</text>
</comment>
<feature type="binding site" evidence="6">
    <location>
        <position position="393"/>
    </location>
    <ligand>
        <name>substrate</name>
    </ligand>
</feature>
<dbReference type="InterPro" id="IPR002813">
    <property type="entry name" value="Arg_biosynth_ArgJ"/>
</dbReference>
<feature type="binding site" evidence="6">
    <location>
        <position position="148"/>
    </location>
    <ligand>
        <name>substrate</name>
    </ligand>
</feature>
<comment type="similarity">
    <text evidence="1 6">Belongs to the ArgJ family.</text>
</comment>
<dbReference type="EMBL" id="JBHTIO010000002">
    <property type="protein sequence ID" value="MFD0896297.1"/>
    <property type="molecule type" value="Genomic_DNA"/>
</dbReference>
<feature type="binding site" evidence="6">
    <location>
        <position position="271"/>
    </location>
    <ligand>
        <name>substrate</name>
    </ligand>
</feature>
<dbReference type="NCBIfam" id="TIGR00120">
    <property type="entry name" value="ArgJ"/>
    <property type="match status" value="1"/>
</dbReference>
<evidence type="ECO:0000256" key="3">
    <source>
        <dbReference type="ARBA" id="ARBA00022679"/>
    </source>
</evidence>
<name>A0ABW3EAE3_9LACO</name>
<dbReference type="PANTHER" id="PTHR23100">
    <property type="entry name" value="ARGININE BIOSYNTHESIS BIFUNCTIONAL PROTEIN ARGJ"/>
    <property type="match status" value="1"/>
</dbReference>
<feature type="chain" id="PRO_5044937847" description="Arginine biosynthesis bifunctional protein ArgJ alpha chain" evidence="6">
    <location>
        <begin position="1"/>
        <end position="184"/>
    </location>
</feature>
<comment type="subcellular location">
    <subcellularLocation>
        <location evidence="6">Cytoplasm</location>
    </subcellularLocation>
</comment>
<organism evidence="7 8">
    <name type="scientific">Loigolactobacillus binensis</name>
    <dbReference type="NCBI Taxonomy" id="2559922"/>
    <lineage>
        <taxon>Bacteria</taxon>
        <taxon>Bacillati</taxon>
        <taxon>Bacillota</taxon>
        <taxon>Bacilli</taxon>
        <taxon>Lactobacillales</taxon>
        <taxon>Lactobacillaceae</taxon>
        <taxon>Loigolactobacillus</taxon>
    </lineage>
</organism>
<comment type="catalytic activity">
    <reaction evidence="6">
        <text>N(2)-acetyl-L-ornithine + L-glutamate = N-acetyl-L-glutamate + L-ornithine</text>
        <dbReference type="Rhea" id="RHEA:15349"/>
        <dbReference type="ChEBI" id="CHEBI:29985"/>
        <dbReference type="ChEBI" id="CHEBI:44337"/>
        <dbReference type="ChEBI" id="CHEBI:46911"/>
        <dbReference type="ChEBI" id="CHEBI:57805"/>
        <dbReference type="EC" id="2.3.1.35"/>
    </reaction>
</comment>
<evidence type="ECO:0000256" key="6">
    <source>
        <dbReference type="HAMAP-Rule" id="MF_01106"/>
    </source>
</evidence>